<dbReference type="PANTHER" id="PTHR33525">
    <property type="match status" value="1"/>
</dbReference>
<dbReference type="InterPro" id="IPR013976">
    <property type="entry name" value="HDOD"/>
</dbReference>
<dbReference type="InterPro" id="IPR052340">
    <property type="entry name" value="RNase_Y/CdgJ"/>
</dbReference>
<dbReference type="Pfam" id="PF00563">
    <property type="entry name" value="EAL"/>
    <property type="match status" value="1"/>
</dbReference>
<evidence type="ECO:0000313" key="4">
    <source>
        <dbReference type="Proteomes" id="UP000664545"/>
    </source>
</evidence>
<dbReference type="Proteomes" id="UP000664545">
    <property type="component" value="Unassembled WGS sequence"/>
</dbReference>
<feature type="domain" description="HDOD" evidence="2">
    <location>
        <begin position="198"/>
        <end position="385"/>
    </location>
</feature>
<accession>A0A939D904</accession>
<dbReference type="Pfam" id="PF08668">
    <property type="entry name" value="HDOD"/>
    <property type="match status" value="1"/>
</dbReference>
<dbReference type="AlphaFoldDB" id="A0A939D904"/>
<dbReference type="InterPro" id="IPR014408">
    <property type="entry name" value="dGMP_Pdiesterase_EAL/HD-GYP"/>
</dbReference>
<name>A0A939D904_CLOAM</name>
<dbReference type="SMART" id="SM00052">
    <property type="entry name" value="EAL"/>
    <property type="match status" value="1"/>
</dbReference>
<keyword evidence="4" id="KW-1185">Reference proteome</keyword>
<dbReference type="PIRSF" id="PIRSF003180">
    <property type="entry name" value="DiGMPpdiest_YuxH"/>
    <property type="match status" value="1"/>
</dbReference>
<dbReference type="RefSeq" id="WP_206582245.1">
    <property type="nucleotide sequence ID" value="NZ_JAFJZZ010000003.1"/>
</dbReference>
<comment type="caution">
    <text evidence="3">The sequence shown here is derived from an EMBL/GenBank/DDBJ whole genome shotgun (WGS) entry which is preliminary data.</text>
</comment>
<evidence type="ECO:0000259" key="1">
    <source>
        <dbReference type="PROSITE" id="PS50883"/>
    </source>
</evidence>
<dbReference type="SUPFAM" id="SSF141868">
    <property type="entry name" value="EAL domain-like"/>
    <property type="match status" value="1"/>
</dbReference>
<reference evidence="3" key="1">
    <citation type="submission" date="2021-02" db="EMBL/GenBank/DDBJ databases">
        <title>Abyssanaerobacter marinus gen.nov., sp., nov, anaerobic bacterium isolated from the Onnuri vent field of Indian Ocean and suggestion of Mogibacteriaceae fam. nov., and proposal of reclassification of ambiguous this family's genus member.</title>
        <authorList>
            <person name="Kim Y.J."/>
            <person name="Yang J.-A."/>
        </authorList>
    </citation>
    <scope>NUCLEOTIDE SEQUENCE</scope>
    <source>
        <strain evidence="3">DSM 2634</strain>
    </source>
</reference>
<dbReference type="InterPro" id="IPR001633">
    <property type="entry name" value="EAL_dom"/>
</dbReference>
<proteinExistence type="predicted"/>
<dbReference type="Gene3D" id="1.10.3210.10">
    <property type="entry name" value="Hypothetical protein af1432"/>
    <property type="match status" value="1"/>
</dbReference>
<sequence>MLLYIARQPIFDQYRDILAYELLYRDSNIDFAHITNSDVATQTVLSGSTLVASFEQLVDQKRAFINFTKNLIMNDTPFLFSKDHISIEILEDIIPDEAFIEKLRELKEKGYTLALDDFTPRYTYPEVISLMDIIKVDFMLTTPDEQLSIVQKYKRPGLKFLAEKIENMAEFERAKRYGYHFFQGYYFSKPSILRFKDVASLSCNHLEIMDELQAPTPTYEKLTSIIEKDVSLAYKLFKYVNSPFFGGLHPISSIHEALVRLGFENIKSWIYLLILRSMSLGQTDELVAIALQRAKMLELMAEPLNLSARRGELFLVGLFSMMDILMNNSMEKILNELPLPAETKEAILYRENVLGKPLQIALHYEKGNWEEVEKLCQELHVSLEIVSTIYLKAVKWSEAVTNCMDCPV</sequence>
<dbReference type="PANTHER" id="PTHR33525:SF4">
    <property type="entry name" value="CYCLIC DI-GMP PHOSPHODIESTERASE CDGJ"/>
    <property type="match status" value="1"/>
</dbReference>
<dbReference type="Gene3D" id="3.20.20.450">
    <property type="entry name" value="EAL domain"/>
    <property type="match status" value="1"/>
</dbReference>
<evidence type="ECO:0000313" key="3">
    <source>
        <dbReference type="EMBL" id="MBN7773401.1"/>
    </source>
</evidence>
<evidence type="ECO:0000259" key="2">
    <source>
        <dbReference type="PROSITE" id="PS51833"/>
    </source>
</evidence>
<organism evidence="3 4">
    <name type="scientific">Clostridium aminobutyricum</name>
    <dbReference type="NCBI Taxonomy" id="33953"/>
    <lineage>
        <taxon>Bacteria</taxon>
        <taxon>Bacillati</taxon>
        <taxon>Bacillota</taxon>
        <taxon>Clostridia</taxon>
        <taxon>Eubacteriales</taxon>
        <taxon>Clostridiaceae</taxon>
        <taxon>Clostridium</taxon>
    </lineage>
</organism>
<protein>
    <submittedName>
        <fullName evidence="3">HDOD domain-containing protein</fullName>
    </submittedName>
</protein>
<dbReference type="SUPFAM" id="SSF109604">
    <property type="entry name" value="HD-domain/PDEase-like"/>
    <property type="match status" value="1"/>
</dbReference>
<dbReference type="PROSITE" id="PS51833">
    <property type="entry name" value="HDOD"/>
    <property type="match status" value="1"/>
</dbReference>
<dbReference type="EMBL" id="JAFJZZ010000003">
    <property type="protein sequence ID" value="MBN7773401.1"/>
    <property type="molecule type" value="Genomic_DNA"/>
</dbReference>
<dbReference type="InterPro" id="IPR035919">
    <property type="entry name" value="EAL_sf"/>
</dbReference>
<gene>
    <name evidence="3" type="ORF">JYB65_08505</name>
</gene>
<feature type="domain" description="EAL" evidence="1">
    <location>
        <begin position="1"/>
        <end position="204"/>
    </location>
</feature>
<dbReference type="PROSITE" id="PS50883">
    <property type="entry name" value="EAL"/>
    <property type="match status" value="1"/>
</dbReference>